<organism evidence="2 3">
    <name type="scientific">Triticum aestivum</name>
    <name type="common">Wheat</name>
    <dbReference type="NCBI Taxonomy" id="4565"/>
    <lineage>
        <taxon>Eukaryota</taxon>
        <taxon>Viridiplantae</taxon>
        <taxon>Streptophyta</taxon>
        <taxon>Embryophyta</taxon>
        <taxon>Tracheophyta</taxon>
        <taxon>Spermatophyta</taxon>
        <taxon>Magnoliopsida</taxon>
        <taxon>Liliopsida</taxon>
        <taxon>Poales</taxon>
        <taxon>Poaceae</taxon>
        <taxon>BOP clade</taxon>
        <taxon>Pooideae</taxon>
        <taxon>Triticodae</taxon>
        <taxon>Triticeae</taxon>
        <taxon>Triticinae</taxon>
        <taxon>Triticum</taxon>
    </lineage>
</organism>
<dbReference type="Gramene" id="TraesJUL2D03G01109180.1">
    <property type="protein sequence ID" value="TraesJUL2D03G01109180.1.CDS1"/>
    <property type="gene ID" value="TraesJUL2D03G01109180"/>
</dbReference>
<name>A0A7H4LBU2_WHEAT</name>
<dbReference type="Gramene" id="TraesJAG2D03G01106570.1">
    <property type="protein sequence ID" value="TraesJAG2D03G01106570.1.CDS1"/>
    <property type="gene ID" value="TraesJAG2D03G01106570"/>
</dbReference>
<evidence type="ECO:0000313" key="2">
    <source>
        <dbReference type="EMBL" id="SPT16080.1"/>
    </source>
</evidence>
<dbReference type="Proteomes" id="UP000280104">
    <property type="component" value="Chromosome II"/>
</dbReference>
<protein>
    <submittedName>
        <fullName evidence="2">Uncharacterized protein</fullName>
    </submittedName>
</protein>
<dbReference type="Gramene" id="TraesLAC2D03G01054930.1">
    <property type="protein sequence ID" value="TraesLAC2D03G01054930.1.CDS1"/>
    <property type="gene ID" value="TraesLAC2D03G01054930"/>
</dbReference>
<dbReference type="Gramene" id="TraesSYM2D03G01117240.1">
    <property type="protein sequence ID" value="TraesSYM2D03G01117240.1.CDS1"/>
    <property type="gene ID" value="TraesSYM2D03G01117240"/>
</dbReference>
<dbReference type="Gramene" id="TraesNOR2D03G01119160.1">
    <property type="protein sequence ID" value="TraesNOR2D03G01119160.1.CDS1"/>
    <property type="gene ID" value="TraesNOR2D03G01119160"/>
</dbReference>
<proteinExistence type="predicted"/>
<sequence length="153" mass="16463">MVASLEDAQKMDDPVQRGVAGEASANLMLDIQHSRSPFSVDSGVNDGEVDTEGVSQTSKLANLSLKTGEDLWKQNTTRALDIPSKKVVRATSSPVTPLEMPGSPTQSLKKMKSDVVEQIKMARLMLITRDKAIWPGCVAPPRGVEPEMMPGSS</sequence>
<reference evidence="2 3" key="1">
    <citation type="submission" date="2018-05" db="EMBL/GenBank/DDBJ databases">
        <authorList>
            <person name="Thind KAUR A."/>
        </authorList>
    </citation>
    <scope>NUCLEOTIDE SEQUENCE [LARGE SCALE GENOMIC DNA]</scope>
</reference>
<evidence type="ECO:0000313" key="3">
    <source>
        <dbReference type="Proteomes" id="UP000280104"/>
    </source>
</evidence>
<dbReference type="EMBL" id="LS480641">
    <property type="protein sequence ID" value="SPT16080.1"/>
    <property type="molecule type" value="Genomic_DNA"/>
</dbReference>
<dbReference type="Gramene" id="TraesARI2D03G01119500.1">
    <property type="protein sequence ID" value="TraesARI2D03G01119500.1.CDS1"/>
    <property type="gene ID" value="TraesARI2D03G01119500"/>
</dbReference>
<feature type="region of interest" description="Disordered" evidence="1">
    <location>
        <begin position="88"/>
        <end position="107"/>
    </location>
</feature>
<dbReference type="Gramene" id="TraesLDM2D03G01104540.1">
    <property type="protein sequence ID" value="TraesLDM2D03G01104540.1.CDS1"/>
    <property type="gene ID" value="TraesLDM2D03G01104540"/>
</dbReference>
<dbReference type="AlphaFoldDB" id="A0A7H4LBU2"/>
<dbReference type="Gramene" id="TraesMAC2D03G01101650.1">
    <property type="protein sequence ID" value="TraesMAC2D03G01101650.1.CDS1"/>
    <property type="gene ID" value="TraesMAC2D03G01101650"/>
</dbReference>
<gene>
    <name evidence="2" type="ORF">CAMPLR22A2D_LOCUS674</name>
</gene>
<dbReference type="Gramene" id="TraesSTA2D03G01091980.1">
    <property type="protein sequence ID" value="TraesSTA2D03G01091980.1.CDS1"/>
    <property type="gene ID" value="TraesSTA2D03G01091980"/>
</dbReference>
<evidence type="ECO:0000256" key="1">
    <source>
        <dbReference type="SAM" id="MobiDB-lite"/>
    </source>
</evidence>
<accession>A0A7H4LBU2</accession>